<comment type="caution">
    <text evidence="2">The sequence shown here is derived from an EMBL/GenBank/DDBJ whole genome shotgun (WGS) entry which is preliminary data.</text>
</comment>
<organism evidence="2 3">
    <name type="scientific">Paenibacillus medicaginis</name>
    <dbReference type="NCBI Taxonomy" id="1470560"/>
    <lineage>
        <taxon>Bacteria</taxon>
        <taxon>Bacillati</taxon>
        <taxon>Bacillota</taxon>
        <taxon>Bacilli</taxon>
        <taxon>Bacillales</taxon>
        <taxon>Paenibacillaceae</taxon>
        <taxon>Paenibacillus</taxon>
    </lineage>
</organism>
<dbReference type="Proteomes" id="UP001580430">
    <property type="component" value="Unassembled WGS sequence"/>
</dbReference>
<dbReference type="EMBL" id="JBHIRY010000006">
    <property type="protein sequence ID" value="MFB5760588.1"/>
    <property type="molecule type" value="Genomic_DNA"/>
</dbReference>
<dbReference type="PANTHER" id="PTHR36833:SF1">
    <property type="entry name" value="INTEGRAL MEMBRANE TRANSPORT PROTEIN"/>
    <property type="match status" value="1"/>
</dbReference>
<dbReference type="InterPro" id="IPR010390">
    <property type="entry name" value="ABC-2_transporter-like"/>
</dbReference>
<reference evidence="2 3" key="1">
    <citation type="submission" date="2024-09" db="EMBL/GenBank/DDBJ databases">
        <title>Paenibacillus zeirhizospherea sp. nov., isolated from surface of the maize (Zea mays) roots in a horticulture field, Hungary.</title>
        <authorList>
            <person name="Marton D."/>
            <person name="Farkas M."/>
            <person name="Bedics A."/>
            <person name="Toth E."/>
            <person name="Tancsics A."/>
            <person name="Boka K."/>
            <person name="Marati G."/>
            <person name="Kriszt B."/>
            <person name="Cserhati M."/>
        </authorList>
    </citation>
    <scope>NUCLEOTIDE SEQUENCE [LARGE SCALE GENOMIC DNA]</scope>
    <source>
        <strain evidence="2 3">JCM 18446</strain>
    </source>
</reference>
<dbReference type="RefSeq" id="WP_375519732.1">
    <property type="nucleotide sequence ID" value="NZ_JBHIRY010000006.1"/>
</dbReference>
<keyword evidence="1" id="KW-1133">Transmembrane helix</keyword>
<evidence type="ECO:0000313" key="2">
    <source>
        <dbReference type="EMBL" id="MFB5760588.1"/>
    </source>
</evidence>
<feature type="transmembrane region" description="Helical" evidence="1">
    <location>
        <begin position="195"/>
        <end position="215"/>
    </location>
</feature>
<protein>
    <submittedName>
        <fullName evidence="2">ABC transporter permease</fullName>
    </submittedName>
</protein>
<keyword evidence="1" id="KW-0812">Transmembrane</keyword>
<keyword evidence="3" id="KW-1185">Reference proteome</keyword>
<keyword evidence="1" id="KW-0472">Membrane</keyword>
<feature type="transmembrane region" description="Helical" evidence="1">
    <location>
        <begin position="62"/>
        <end position="81"/>
    </location>
</feature>
<feature type="transmembrane region" description="Helical" evidence="1">
    <location>
        <begin position="116"/>
        <end position="134"/>
    </location>
</feature>
<feature type="transmembrane region" description="Helical" evidence="1">
    <location>
        <begin position="24"/>
        <end position="47"/>
    </location>
</feature>
<dbReference type="Pfam" id="PF06182">
    <property type="entry name" value="ABC2_membrane_6"/>
    <property type="match status" value="1"/>
</dbReference>
<evidence type="ECO:0000313" key="3">
    <source>
        <dbReference type="Proteomes" id="UP001580430"/>
    </source>
</evidence>
<accession>A0ABV5BZY6</accession>
<evidence type="ECO:0000256" key="1">
    <source>
        <dbReference type="SAM" id="Phobius"/>
    </source>
</evidence>
<feature type="transmembrane region" description="Helical" evidence="1">
    <location>
        <begin position="235"/>
        <end position="255"/>
    </location>
</feature>
<proteinExistence type="predicted"/>
<feature type="transmembrane region" description="Helical" evidence="1">
    <location>
        <begin position="146"/>
        <end position="174"/>
    </location>
</feature>
<gene>
    <name evidence="2" type="ORF">ACE5LO_09300</name>
</gene>
<sequence length="267" mass="30239">MHYAKLYMEFIRIRIMGVAENRKAFIIGFIAQFASYFADFFLIWIVITQFKTINGWGAAEVLLLYGLNLCSYAIAGFFFYTPTANLSTMVKDGSFDDVLLKPLNSFGFLICRDFNAGYISHFILALGVILFSLHSLQVPLDIVNGLFLVVTLIGGALIQGAALILTSVPSFWVVENKSLTDILFFQAKSFIKYPISIFAMPVQIIFTYILPYAFINFYPAQYFLGKNELSIFHPAFQFFTPIVGIVLFLIAYLFWNIGINYYKSTGS</sequence>
<dbReference type="PANTHER" id="PTHR36833">
    <property type="entry name" value="SLR0610 PROTEIN-RELATED"/>
    <property type="match status" value="1"/>
</dbReference>
<name>A0ABV5BZY6_9BACL</name>